<proteinExistence type="predicted"/>
<dbReference type="EMBL" id="CP036274">
    <property type="protein sequence ID" value="QDU29526.1"/>
    <property type="molecule type" value="Genomic_DNA"/>
</dbReference>
<evidence type="ECO:0008006" key="5">
    <source>
        <dbReference type="Google" id="ProtNLM"/>
    </source>
</evidence>
<feature type="transmembrane region" description="Helical" evidence="2">
    <location>
        <begin position="251"/>
        <end position="271"/>
    </location>
</feature>
<dbReference type="KEGG" id="aagg:ETAA8_46390"/>
<dbReference type="Proteomes" id="UP000315017">
    <property type="component" value="Chromosome"/>
</dbReference>
<evidence type="ECO:0000313" key="4">
    <source>
        <dbReference type="Proteomes" id="UP000315017"/>
    </source>
</evidence>
<feature type="transmembrane region" description="Helical" evidence="2">
    <location>
        <begin position="322"/>
        <end position="341"/>
    </location>
</feature>
<feature type="transmembrane region" description="Helical" evidence="2">
    <location>
        <begin position="104"/>
        <end position="123"/>
    </location>
</feature>
<feature type="region of interest" description="Disordered" evidence="1">
    <location>
        <begin position="528"/>
        <end position="557"/>
    </location>
</feature>
<sequence>MNALPPLRPNRVVGQEILLVLLSMLPIYAVYASHLWRADATGFIQYDMPYYVANGREVFDRGGTLLHASPYDPDPHAPAIYFHWLTFALGVGVTQLGIDPGVLYVSVGLVAGLVGGWLTLKIVQHLVPNSVDQYLLFLLTMWGGGLMVAGKMAANVVSGEPLLAKLLAFDPADGWWFMDWGRNFLYPTESVYHALVAGAWLCVLRGRNWTAVGLVTLLAATHPFSGLQHLLVLGSWNLVQLVKGRQIAALWRGLTLTAVLAAFLGYYFVFLEQSATHRELRQLWSLAWIVPNHTLMLAYGPIAIFAAWQWSKSKDEFKPETWFFATAFVVSLLLAKHDWFVNPRQPVHFTRGYVWLPLMLLSLPLLASGLQYMRERWPNWQRLAVLGSCGFLAVSDNLAFYADTLGLGKEKSSLGLYLPPQARDMFAWMNSEQLQGVLLAPNEDLSYLSATYTAVRPYYGHRFNTPDLPRRWNELDAWNLKGKSGPWLNTIDYLLIALKERPQGFRAEDWHLLRENNRYALYERVKSNSPAPAIPSNQPVSKAADEPIDAIGSSSTN</sequence>
<feature type="transmembrane region" description="Helical" evidence="2">
    <location>
        <begin position="211"/>
        <end position="231"/>
    </location>
</feature>
<protein>
    <recommendedName>
        <fullName evidence="5">Glycosyltransferase RgtA/B/C/D-like domain-containing protein</fullName>
    </recommendedName>
</protein>
<dbReference type="AlphaFoldDB" id="A0A517YH11"/>
<keyword evidence="4" id="KW-1185">Reference proteome</keyword>
<name>A0A517YH11_9BACT</name>
<feature type="transmembrane region" description="Helical" evidence="2">
    <location>
        <begin position="184"/>
        <end position="204"/>
    </location>
</feature>
<feature type="compositionally biased region" description="Polar residues" evidence="1">
    <location>
        <begin position="528"/>
        <end position="540"/>
    </location>
</feature>
<evidence type="ECO:0000256" key="1">
    <source>
        <dbReference type="SAM" id="MobiDB-lite"/>
    </source>
</evidence>
<dbReference type="OrthoDB" id="280249at2"/>
<feature type="transmembrane region" description="Helical" evidence="2">
    <location>
        <begin position="353"/>
        <end position="372"/>
    </location>
</feature>
<evidence type="ECO:0000256" key="2">
    <source>
        <dbReference type="SAM" id="Phobius"/>
    </source>
</evidence>
<evidence type="ECO:0000313" key="3">
    <source>
        <dbReference type="EMBL" id="QDU29526.1"/>
    </source>
</evidence>
<keyword evidence="2" id="KW-1133">Transmembrane helix</keyword>
<organism evidence="3 4">
    <name type="scientific">Anatilimnocola aggregata</name>
    <dbReference type="NCBI Taxonomy" id="2528021"/>
    <lineage>
        <taxon>Bacteria</taxon>
        <taxon>Pseudomonadati</taxon>
        <taxon>Planctomycetota</taxon>
        <taxon>Planctomycetia</taxon>
        <taxon>Pirellulales</taxon>
        <taxon>Pirellulaceae</taxon>
        <taxon>Anatilimnocola</taxon>
    </lineage>
</organism>
<accession>A0A517YH11</accession>
<reference evidence="3 4" key="1">
    <citation type="submission" date="2019-02" db="EMBL/GenBank/DDBJ databases">
        <title>Deep-cultivation of Planctomycetes and their phenomic and genomic characterization uncovers novel biology.</title>
        <authorList>
            <person name="Wiegand S."/>
            <person name="Jogler M."/>
            <person name="Boedeker C."/>
            <person name="Pinto D."/>
            <person name="Vollmers J."/>
            <person name="Rivas-Marin E."/>
            <person name="Kohn T."/>
            <person name="Peeters S.H."/>
            <person name="Heuer A."/>
            <person name="Rast P."/>
            <person name="Oberbeckmann S."/>
            <person name="Bunk B."/>
            <person name="Jeske O."/>
            <person name="Meyerdierks A."/>
            <person name="Storesund J.E."/>
            <person name="Kallscheuer N."/>
            <person name="Luecker S."/>
            <person name="Lage O.M."/>
            <person name="Pohl T."/>
            <person name="Merkel B.J."/>
            <person name="Hornburger P."/>
            <person name="Mueller R.-W."/>
            <person name="Bruemmer F."/>
            <person name="Labrenz M."/>
            <person name="Spormann A.M."/>
            <person name="Op den Camp H."/>
            <person name="Overmann J."/>
            <person name="Amann R."/>
            <person name="Jetten M.S.M."/>
            <person name="Mascher T."/>
            <person name="Medema M.H."/>
            <person name="Devos D.P."/>
            <person name="Kaster A.-K."/>
            <person name="Ovreas L."/>
            <person name="Rohde M."/>
            <person name="Galperin M.Y."/>
            <person name="Jogler C."/>
        </authorList>
    </citation>
    <scope>NUCLEOTIDE SEQUENCE [LARGE SCALE GENOMIC DNA]</scope>
    <source>
        <strain evidence="3 4">ETA_A8</strain>
    </source>
</reference>
<feature type="transmembrane region" description="Helical" evidence="2">
    <location>
        <begin position="283"/>
        <end position="310"/>
    </location>
</feature>
<feature type="transmembrane region" description="Helical" evidence="2">
    <location>
        <begin position="135"/>
        <end position="154"/>
    </location>
</feature>
<gene>
    <name evidence="3" type="ORF">ETAA8_46390</name>
</gene>
<dbReference type="RefSeq" id="WP_145093459.1">
    <property type="nucleotide sequence ID" value="NZ_CP036274.1"/>
</dbReference>
<keyword evidence="2" id="KW-0812">Transmembrane</keyword>
<keyword evidence="2" id="KW-0472">Membrane</keyword>
<feature type="transmembrane region" description="Helical" evidence="2">
    <location>
        <begin position="12"/>
        <end position="31"/>
    </location>
</feature>